<accession>A0A1V9FQ02</accession>
<comment type="caution">
    <text evidence="1">The sequence shown here is derived from an EMBL/GenBank/DDBJ whole genome shotgun (WGS) entry which is preliminary data.</text>
</comment>
<gene>
    <name evidence="1" type="ORF">A3860_33700</name>
</gene>
<dbReference type="AlphaFoldDB" id="A0A1V9FQ02"/>
<name>A0A1V9FQ02_9BACT</name>
<protein>
    <submittedName>
        <fullName evidence="1">Uncharacterized protein</fullName>
    </submittedName>
</protein>
<keyword evidence="2" id="KW-1185">Reference proteome</keyword>
<proteinExistence type="predicted"/>
<organism evidence="1 2">
    <name type="scientific">Niastella vici</name>
    <dbReference type="NCBI Taxonomy" id="1703345"/>
    <lineage>
        <taxon>Bacteria</taxon>
        <taxon>Pseudomonadati</taxon>
        <taxon>Bacteroidota</taxon>
        <taxon>Chitinophagia</taxon>
        <taxon>Chitinophagales</taxon>
        <taxon>Chitinophagaceae</taxon>
        <taxon>Niastella</taxon>
    </lineage>
</organism>
<sequence length="94" mass="10675">MPCLAQQFTVFVDLDALGFAQELFIGHFRAIMVIAQRGNAEPVAVIQKFLHSWHNQFDLFQVLLIGMKQAFIDCRFTALGCCRQAAAYFNQVYA</sequence>
<dbReference type="EMBL" id="LVYD01000064">
    <property type="protein sequence ID" value="OQP60336.1"/>
    <property type="molecule type" value="Genomic_DNA"/>
</dbReference>
<evidence type="ECO:0000313" key="2">
    <source>
        <dbReference type="Proteomes" id="UP000192796"/>
    </source>
</evidence>
<evidence type="ECO:0000313" key="1">
    <source>
        <dbReference type="EMBL" id="OQP60336.1"/>
    </source>
</evidence>
<reference evidence="1 2" key="1">
    <citation type="submission" date="2016-03" db="EMBL/GenBank/DDBJ databases">
        <title>Niastella vici sp. nov., isolated from farmland soil.</title>
        <authorList>
            <person name="Chen L."/>
            <person name="Wang D."/>
            <person name="Yang S."/>
            <person name="Wang G."/>
        </authorList>
    </citation>
    <scope>NUCLEOTIDE SEQUENCE [LARGE SCALE GENOMIC DNA]</scope>
    <source>
        <strain evidence="1 2">DJ57</strain>
    </source>
</reference>
<dbReference type="Proteomes" id="UP000192796">
    <property type="component" value="Unassembled WGS sequence"/>
</dbReference>